<dbReference type="Pfam" id="PF24883">
    <property type="entry name" value="NPHP3_N"/>
    <property type="match status" value="1"/>
</dbReference>
<evidence type="ECO:0000313" key="7">
    <source>
        <dbReference type="EMBL" id="KAH0559449.1"/>
    </source>
</evidence>
<keyword evidence="2" id="KW-0040">ANK repeat</keyword>
<dbReference type="PROSITE" id="PS50088">
    <property type="entry name" value="ANK_REPEAT"/>
    <property type="match status" value="5"/>
</dbReference>
<keyword evidence="1" id="KW-0677">Repeat</keyword>
<protein>
    <recommendedName>
        <fullName evidence="9">Ankyrin repeat protein</fullName>
    </recommendedName>
</protein>
<dbReference type="PANTHER" id="PTHR10039">
    <property type="entry name" value="AMELOGENIN"/>
    <property type="match status" value="1"/>
</dbReference>
<proteinExistence type="predicted"/>
<dbReference type="PANTHER" id="PTHR10039:SF16">
    <property type="entry name" value="GPI INOSITOL-DEACYLASE"/>
    <property type="match status" value="1"/>
</dbReference>
<evidence type="ECO:0000256" key="1">
    <source>
        <dbReference type="ARBA" id="ARBA00022737"/>
    </source>
</evidence>
<dbReference type="Gene3D" id="1.25.40.20">
    <property type="entry name" value="Ankyrin repeat-containing domain"/>
    <property type="match status" value="2"/>
</dbReference>
<feature type="domain" description="Nephrocystin 3-like N-terminal" evidence="6">
    <location>
        <begin position="136"/>
        <end position="262"/>
    </location>
</feature>
<evidence type="ECO:0000256" key="2">
    <source>
        <dbReference type="PROSITE-ProRule" id="PRU00023"/>
    </source>
</evidence>
<dbReference type="Gene3D" id="3.40.50.300">
    <property type="entry name" value="P-loop containing nucleotide triphosphate hydrolases"/>
    <property type="match status" value="1"/>
</dbReference>
<feature type="coiled-coil region" evidence="3">
    <location>
        <begin position="833"/>
        <end position="867"/>
    </location>
</feature>
<feature type="repeat" description="ANK" evidence="2">
    <location>
        <begin position="741"/>
        <end position="770"/>
    </location>
</feature>
<keyword evidence="8" id="KW-1185">Reference proteome</keyword>
<dbReference type="Proteomes" id="UP000750711">
    <property type="component" value="Unassembled WGS sequence"/>
</dbReference>
<organism evidence="7 8">
    <name type="scientific">Trichoglossum hirsutum</name>
    <dbReference type="NCBI Taxonomy" id="265104"/>
    <lineage>
        <taxon>Eukaryota</taxon>
        <taxon>Fungi</taxon>
        <taxon>Dikarya</taxon>
        <taxon>Ascomycota</taxon>
        <taxon>Pezizomycotina</taxon>
        <taxon>Geoglossomycetes</taxon>
        <taxon>Geoglossales</taxon>
        <taxon>Geoglossaceae</taxon>
        <taxon>Trichoglossum</taxon>
    </lineage>
</organism>
<dbReference type="InterPro" id="IPR036770">
    <property type="entry name" value="Ankyrin_rpt-contain_sf"/>
</dbReference>
<evidence type="ECO:0000256" key="4">
    <source>
        <dbReference type="SAM" id="MobiDB-lite"/>
    </source>
</evidence>
<evidence type="ECO:0000313" key="8">
    <source>
        <dbReference type="Proteomes" id="UP000750711"/>
    </source>
</evidence>
<dbReference type="PROSITE" id="PS50297">
    <property type="entry name" value="ANK_REP_REGION"/>
    <property type="match status" value="3"/>
</dbReference>
<dbReference type="InterPro" id="IPR002110">
    <property type="entry name" value="Ankyrin_rpt"/>
</dbReference>
<reference evidence="7" key="1">
    <citation type="submission" date="2021-03" db="EMBL/GenBank/DDBJ databases">
        <title>Comparative genomics and phylogenomic investigation of the class Geoglossomycetes provide insights into ecological specialization and systematics.</title>
        <authorList>
            <person name="Melie T."/>
            <person name="Pirro S."/>
            <person name="Miller A.N."/>
            <person name="Quandt A."/>
        </authorList>
    </citation>
    <scope>NUCLEOTIDE SEQUENCE</scope>
    <source>
        <strain evidence="7">CAQ_001_2017</strain>
    </source>
</reference>
<dbReference type="InterPro" id="IPR027417">
    <property type="entry name" value="P-loop_NTPase"/>
</dbReference>
<dbReference type="SMART" id="SM00248">
    <property type="entry name" value="ANK"/>
    <property type="match status" value="7"/>
</dbReference>
<accession>A0A9P8LBV8</accession>
<feature type="repeat" description="ANK" evidence="2">
    <location>
        <begin position="607"/>
        <end position="639"/>
    </location>
</feature>
<dbReference type="AlphaFoldDB" id="A0A9P8LBV8"/>
<evidence type="ECO:0000256" key="3">
    <source>
        <dbReference type="SAM" id="Coils"/>
    </source>
</evidence>
<feature type="domain" description="GPI inositol-deacylase winged helix" evidence="5">
    <location>
        <begin position="375"/>
        <end position="468"/>
    </location>
</feature>
<keyword evidence="3" id="KW-0175">Coiled coil</keyword>
<evidence type="ECO:0008006" key="9">
    <source>
        <dbReference type="Google" id="ProtNLM"/>
    </source>
</evidence>
<dbReference type="InterPro" id="IPR054471">
    <property type="entry name" value="GPIID_WHD"/>
</dbReference>
<comment type="caution">
    <text evidence="7">The sequence shown here is derived from an EMBL/GenBank/DDBJ whole genome shotgun (WGS) entry which is preliminary data.</text>
</comment>
<feature type="repeat" description="ANK" evidence="2">
    <location>
        <begin position="672"/>
        <end position="704"/>
    </location>
</feature>
<feature type="compositionally biased region" description="Polar residues" evidence="4">
    <location>
        <begin position="803"/>
        <end position="812"/>
    </location>
</feature>
<dbReference type="Pfam" id="PF12796">
    <property type="entry name" value="Ank_2"/>
    <property type="match status" value="2"/>
</dbReference>
<dbReference type="InterPro" id="IPR056884">
    <property type="entry name" value="NPHP3-like_N"/>
</dbReference>
<evidence type="ECO:0000259" key="6">
    <source>
        <dbReference type="Pfam" id="PF24883"/>
    </source>
</evidence>
<feature type="repeat" description="ANK" evidence="2">
    <location>
        <begin position="708"/>
        <end position="737"/>
    </location>
</feature>
<name>A0A9P8LBV8_9PEZI</name>
<evidence type="ECO:0000259" key="5">
    <source>
        <dbReference type="Pfam" id="PF22939"/>
    </source>
</evidence>
<feature type="repeat" description="ANK" evidence="2">
    <location>
        <begin position="640"/>
        <end position="672"/>
    </location>
</feature>
<feature type="region of interest" description="Disordered" evidence="4">
    <location>
        <begin position="799"/>
        <end position="829"/>
    </location>
</feature>
<sequence length="1009" mass="113503">MDPFSTLQVAAKIISICYDYRRGLKDAPKDLIRLTTEVTSLRNVLESLARLEENADTRESFHLQTLQLLNKPDGPLTRCRAELETLEEKLTVTSGWKAIGKALYWPLKEDDVRKTLENIQRLKATISLALSTDQTSTIVEDIISHCLSNPTAGVVYFYFDFNDAKKQYQESLIRSLITQLSTQSAKLSGALQTLYSHCQDGQQQPCYDTLVETFQSMLGDFSEIYIILDALDECADREQLLMLIQKINEWKMEKVHILVTSRKEKDVRETLTPLLTDQISIEGAQVNSDIQLYIRERLHNDPKLKLKKWSEKVREEIEETLMSGAYGMFRWVVCQLDELRKCLKVETLRKALKSLPKTLDDTYARILLNIDEDYAQDALKVLQWLSFSNRPLRIEEVAEVVAVDLESDPQFDSNRRLSEPHDLLIICSSLITVSSTTLELSNGTLEETEELRLAHFSVKEYLTSERIRAGPASKFHIPEIPAHLSIAQTCLVYLLQFNKPNSLTPNTGQECPLIRYAAKYWVEHAKASDASVAPLDHLTAKLFGLEKDCFLNWIRVYDPDLPWAEPDFSREVESIAPQLYYASLLGLNQVVQQLLERSADVNAQGGRLSNALQAASHYGHVQVVQQLLERGANINAQGGYLGNALQAASLRSHDQVVQRLLEWGADINAHGQEGSALLGASFHGNDQVVQQLLKWGADVNNQGGYFGNALQAASLNGHDQIVQRLLESGANVNAQGGGYGSALQAASRWGHDQIVQRLLEGGADVNAQGGQYGNALRAALVNGHDQVVQRLLEWGADNKTQGEESSAQQDASLSAHEQEEQFLTEDKRAPTEYTRLAGEVIQLQKKLEQQRAEIAQLRARNRDHTADTATGSTPASELMRYASMNYISLTDLEKLSEDELKRLDESLHRLVHHVRYSDWVTFCLTDKLDREFQEALRTVGVGWSEGLAQPYWTNGGVVPTPRDVRATAGEIRYYMDHGGAWYVPKIYPERINVMNALISLCQWRGVPLE</sequence>
<dbReference type="SUPFAM" id="SSF48403">
    <property type="entry name" value="Ankyrin repeat"/>
    <property type="match status" value="1"/>
</dbReference>
<dbReference type="EMBL" id="JAGHQM010000594">
    <property type="protein sequence ID" value="KAH0559449.1"/>
    <property type="molecule type" value="Genomic_DNA"/>
</dbReference>
<dbReference type="Pfam" id="PF22939">
    <property type="entry name" value="WHD_GPIID"/>
    <property type="match status" value="1"/>
</dbReference>
<gene>
    <name evidence="7" type="ORF">GP486_004039</name>
</gene>
<feature type="compositionally biased region" description="Basic and acidic residues" evidence="4">
    <location>
        <begin position="816"/>
        <end position="829"/>
    </location>
</feature>